<organism evidence="1 2">
    <name type="scientific">Solanum pinnatisectum</name>
    <name type="common">tansyleaf nightshade</name>
    <dbReference type="NCBI Taxonomy" id="50273"/>
    <lineage>
        <taxon>Eukaryota</taxon>
        <taxon>Viridiplantae</taxon>
        <taxon>Streptophyta</taxon>
        <taxon>Embryophyta</taxon>
        <taxon>Tracheophyta</taxon>
        <taxon>Spermatophyta</taxon>
        <taxon>Magnoliopsida</taxon>
        <taxon>eudicotyledons</taxon>
        <taxon>Gunneridae</taxon>
        <taxon>Pentapetalae</taxon>
        <taxon>asterids</taxon>
        <taxon>lamiids</taxon>
        <taxon>Solanales</taxon>
        <taxon>Solanaceae</taxon>
        <taxon>Solanoideae</taxon>
        <taxon>Solaneae</taxon>
        <taxon>Solanum</taxon>
    </lineage>
</organism>
<proteinExistence type="predicted"/>
<dbReference type="PANTHER" id="PTHR33983:SF17">
    <property type="match status" value="1"/>
</dbReference>
<name>A0AAV9LYM3_9SOLN</name>
<accession>A0AAV9LYM3</accession>
<comment type="caution">
    <text evidence="1">The sequence shown here is derived from an EMBL/GenBank/DDBJ whole genome shotgun (WGS) entry which is preliminary data.</text>
</comment>
<reference evidence="1 2" key="1">
    <citation type="submission" date="2023-10" db="EMBL/GenBank/DDBJ databases">
        <title>Genome-Wide Identification Analysis in wild type Solanum Pinnatisectum Reveals Some Genes Defensing Phytophthora Infestans.</title>
        <authorList>
            <person name="Sun C."/>
        </authorList>
    </citation>
    <scope>NUCLEOTIDE SEQUENCE [LARGE SCALE GENOMIC DNA]</scope>
    <source>
        <strain evidence="1">LQN</strain>
        <tissue evidence="1">Leaf</tissue>
    </source>
</reference>
<dbReference type="PANTHER" id="PTHR33983">
    <property type="entry name" value="OS07G0185900 PROTEIN"/>
    <property type="match status" value="1"/>
</dbReference>
<gene>
    <name evidence="1" type="ORF">R3W88_022653</name>
</gene>
<dbReference type="AlphaFoldDB" id="A0AAV9LYM3"/>
<protein>
    <submittedName>
        <fullName evidence="1">Uncharacterized protein</fullName>
    </submittedName>
</protein>
<dbReference type="EMBL" id="JAWPEI010000004">
    <property type="protein sequence ID" value="KAK4729665.1"/>
    <property type="molecule type" value="Genomic_DNA"/>
</dbReference>
<sequence length="77" mass="8551">MGKYVEMLDAGAKIANRIRAHYPQTSGLYYHPPTNGHDASNDIVMSNNATFLVESFTSKADYHDMDTKDLILFIGIG</sequence>
<dbReference type="Proteomes" id="UP001311915">
    <property type="component" value="Unassembled WGS sequence"/>
</dbReference>
<keyword evidence="2" id="KW-1185">Reference proteome</keyword>
<evidence type="ECO:0000313" key="2">
    <source>
        <dbReference type="Proteomes" id="UP001311915"/>
    </source>
</evidence>
<evidence type="ECO:0000313" key="1">
    <source>
        <dbReference type="EMBL" id="KAK4729665.1"/>
    </source>
</evidence>